<protein>
    <submittedName>
        <fullName evidence="2">Uncharacterized protein</fullName>
    </submittedName>
</protein>
<dbReference type="AlphaFoldDB" id="A0A1Q3DXN6"/>
<feature type="chain" id="PRO_5013179500" evidence="1">
    <location>
        <begin position="20"/>
        <end position="238"/>
    </location>
</feature>
<reference evidence="2 3" key="1">
    <citation type="submission" date="2016-08" db="EMBL/GenBank/DDBJ databases">
        <authorList>
            <consortium name="Lentinula edodes genome sequencing consortium"/>
            <person name="Sakamoto Y."/>
            <person name="Nakade K."/>
            <person name="Sato S."/>
            <person name="Yoshida Y."/>
            <person name="Miyazaki K."/>
            <person name="Natsume S."/>
            <person name="Konno N."/>
        </authorList>
    </citation>
    <scope>NUCLEOTIDE SEQUENCE [LARGE SCALE GENOMIC DNA]</scope>
    <source>
        <strain evidence="2 3">NBRC 111202</strain>
    </source>
</reference>
<evidence type="ECO:0000256" key="1">
    <source>
        <dbReference type="SAM" id="SignalP"/>
    </source>
</evidence>
<dbReference type="Proteomes" id="UP000188533">
    <property type="component" value="Unassembled WGS sequence"/>
</dbReference>
<comment type="caution">
    <text evidence="2">The sequence shown here is derived from an EMBL/GenBank/DDBJ whole genome shotgun (WGS) entry which is preliminary data.</text>
</comment>
<keyword evidence="1" id="KW-0732">Signal</keyword>
<evidence type="ECO:0000313" key="2">
    <source>
        <dbReference type="EMBL" id="GAV99685.1"/>
    </source>
</evidence>
<accession>A0A1Q3DXN6</accession>
<dbReference type="EMBL" id="BDGU01000016">
    <property type="protein sequence ID" value="GAV99685.1"/>
    <property type="molecule type" value="Genomic_DNA"/>
</dbReference>
<name>A0A1Q3DXN6_LENED</name>
<reference evidence="2 3" key="2">
    <citation type="submission" date="2017-02" db="EMBL/GenBank/DDBJ databases">
        <title>A genome survey and senescence transcriptome analysis in Lentinula edodes.</title>
        <authorList>
            <person name="Sakamoto Y."/>
            <person name="Nakade K."/>
            <person name="Sato S."/>
            <person name="Yoshida Y."/>
            <person name="Miyazaki K."/>
            <person name="Natsume S."/>
            <person name="Konno N."/>
        </authorList>
    </citation>
    <scope>NUCLEOTIDE SEQUENCE [LARGE SCALE GENOMIC DNA]</scope>
    <source>
        <strain evidence="2 3">NBRC 111202</strain>
    </source>
</reference>
<sequence length="238" mass="25000">MKFTIGLSVLAVFVTAALANIVPRDFATLQNDANVVNKDCLALKGAIEQLKAPVSAPVLLSLITSSNNLSAALNALANDAKIAGLITDAQALALLSISENSIDNCIIPALNELSANAVLLAAVKTEVEAELKKLQASYLACASNLIAICPSAEKPEASQLAIKPNAALATCLKAHNSPLCRLVATGNPPFSMIMQRKDIPPLTIASRGYNPGNGEFQKCFQTHLHFTQNITTGLLNDN</sequence>
<gene>
    <name evidence="2" type="ORF">LENED_001160</name>
</gene>
<keyword evidence="3" id="KW-1185">Reference proteome</keyword>
<proteinExistence type="predicted"/>
<organism evidence="2 3">
    <name type="scientific">Lentinula edodes</name>
    <name type="common">Shiitake mushroom</name>
    <name type="synonym">Lentinus edodes</name>
    <dbReference type="NCBI Taxonomy" id="5353"/>
    <lineage>
        <taxon>Eukaryota</taxon>
        <taxon>Fungi</taxon>
        <taxon>Dikarya</taxon>
        <taxon>Basidiomycota</taxon>
        <taxon>Agaricomycotina</taxon>
        <taxon>Agaricomycetes</taxon>
        <taxon>Agaricomycetidae</taxon>
        <taxon>Agaricales</taxon>
        <taxon>Marasmiineae</taxon>
        <taxon>Omphalotaceae</taxon>
        <taxon>Lentinula</taxon>
    </lineage>
</organism>
<feature type="signal peptide" evidence="1">
    <location>
        <begin position="1"/>
        <end position="19"/>
    </location>
</feature>
<evidence type="ECO:0000313" key="3">
    <source>
        <dbReference type="Proteomes" id="UP000188533"/>
    </source>
</evidence>